<gene>
    <name evidence="1" type="ORF">E2C01_028063</name>
</gene>
<accession>A0A5B7EN22</accession>
<sequence length="139" mass="15961">MPTPVMEEKYLNPYTELFFLARLVSDPTTHSLTPTLHLLPHPESKIKPRNTCKTREKSQNTFKGAHCGTVEPCVLWGLQAHRFESCPRSECRLGFLTQGNGFLAAMYRHRDGSEISSSRSKRSPVQKIKNSFERLCYFE</sequence>
<keyword evidence="2" id="KW-1185">Reference proteome</keyword>
<proteinExistence type="predicted"/>
<organism evidence="1 2">
    <name type="scientific">Portunus trituberculatus</name>
    <name type="common">Swimming crab</name>
    <name type="synonym">Neptunus trituberculatus</name>
    <dbReference type="NCBI Taxonomy" id="210409"/>
    <lineage>
        <taxon>Eukaryota</taxon>
        <taxon>Metazoa</taxon>
        <taxon>Ecdysozoa</taxon>
        <taxon>Arthropoda</taxon>
        <taxon>Crustacea</taxon>
        <taxon>Multicrustacea</taxon>
        <taxon>Malacostraca</taxon>
        <taxon>Eumalacostraca</taxon>
        <taxon>Eucarida</taxon>
        <taxon>Decapoda</taxon>
        <taxon>Pleocyemata</taxon>
        <taxon>Brachyura</taxon>
        <taxon>Eubrachyura</taxon>
        <taxon>Portunoidea</taxon>
        <taxon>Portunidae</taxon>
        <taxon>Portuninae</taxon>
        <taxon>Portunus</taxon>
    </lineage>
</organism>
<dbReference type="AlphaFoldDB" id="A0A5B7EN22"/>
<dbReference type="EMBL" id="VSRR010003100">
    <property type="protein sequence ID" value="MPC34667.1"/>
    <property type="molecule type" value="Genomic_DNA"/>
</dbReference>
<evidence type="ECO:0000313" key="2">
    <source>
        <dbReference type="Proteomes" id="UP000324222"/>
    </source>
</evidence>
<evidence type="ECO:0000313" key="1">
    <source>
        <dbReference type="EMBL" id="MPC34667.1"/>
    </source>
</evidence>
<protein>
    <submittedName>
        <fullName evidence="1">Uncharacterized protein</fullName>
    </submittedName>
</protein>
<name>A0A5B7EN22_PORTR</name>
<comment type="caution">
    <text evidence="1">The sequence shown here is derived from an EMBL/GenBank/DDBJ whole genome shotgun (WGS) entry which is preliminary data.</text>
</comment>
<reference evidence="1 2" key="1">
    <citation type="submission" date="2019-05" db="EMBL/GenBank/DDBJ databases">
        <title>Another draft genome of Portunus trituberculatus and its Hox gene families provides insights of decapod evolution.</title>
        <authorList>
            <person name="Jeong J.-H."/>
            <person name="Song I."/>
            <person name="Kim S."/>
            <person name="Choi T."/>
            <person name="Kim D."/>
            <person name="Ryu S."/>
            <person name="Kim W."/>
        </authorList>
    </citation>
    <scope>NUCLEOTIDE SEQUENCE [LARGE SCALE GENOMIC DNA]</scope>
    <source>
        <tissue evidence="1">Muscle</tissue>
    </source>
</reference>
<dbReference type="Proteomes" id="UP000324222">
    <property type="component" value="Unassembled WGS sequence"/>
</dbReference>